<accession>A0ABV6BZX7</accession>
<evidence type="ECO:0000313" key="2">
    <source>
        <dbReference type="EMBL" id="MFC0080977.1"/>
    </source>
</evidence>
<organism evidence="2 3">
    <name type="scientific">Aciditerrimonas ferrireducens</name>
    <dbReference type="NCBI Taxonomy" id="667306"/>
    <lineage>
        <taxon>Bacteria</taxon>
        <taxon>Bacillati</taxon>
        <taxon>Actinomycetota</taxon>
        <taxon>Acidimicrobiia</taxon>
        <taxon>Acidimicrobiales</taxon>
        <taxon>Acidimicrobiaceae</taxon>
        <taxon>Aciditerrimonas</taxon>
    </lineage>
</organism>
<dbReference type="Pfam" id="PF06742">
    <property type="entry name" value="DUF1214"/>
    <property type="match status" value="1"/>
</dbReference>
<proteinExistence type="predicted"/>
<dbReference type="EMBL" id="JBHLYQ010000011">
    <property type="protein sequence ID" value="MFC0080977.1"/>
    <property type="molecule type" value="Genomic_DNA"/>
</dbReference>
<sequence length="366" mass="40165">MNATALPHPPQSHGPAQMAWSDLTNALAEATALVETSTEDALDRAEGHRFLLRLLSAAEELFVERADPLHPSFTRVTSPIRKYFGDNPDTVYDSAPLDPTKTYRITGQRGTCCYLAFCVYGSGGPEGNRIVANLADRDLDLSPEGRFSLVLSPEPHPGPWIRLEPDARSVVARQYRANPATEQPASYQIECLDATEATPPPLDEQRVARGVSHAATFLRTVAQRTAAAAASAARSPNAVSLHSRDGAAAFFGTPDNAYEAGWFSLEPDQALVLTLRPPACRYWSVQLWDRWMESIDARYHQGSRNHTQVKPEPDGTYRLIIAERDPGVGNWLDPAGHRSGWFCVRWLLATETPSPTVEVLPLSSLA</sequence>
<keyword evidence="3" id="KW-1185">Reference proteome</keyword>
<protein>
    <submittedName>
        <fullName evidence="2">DUF1214 domain-containing protein</fullName>
    </submittedName>
</protein>
<comment type="caution">
    <text evidence="2">The sequence shown here is derived from an EMBL/GenBank/DDBJ whole genome shotgun (WGS) entry which is preliminary data.</text>
</comment>
<dbReference type="Gene3D" id="2.60.120.1600">
    <property type="match status" value="1"/>
</dbReference>
<dbReference type="SUPFAM" id="SSF160935">
    <property type="entry name" value="VPA0735-like"/>
    <property type="match status" value="1"/>
</dbReference>
<gene>
    <name evidence="2" type="ORF">ACFFRE_02235</name>
</gene>
<evidence type="ECO:0000313" key="3">
    <source>
        <dbReference type="Proteomes" id="UP001589788"/>
    </source>
</evidence>
<dbReference type="InterPro" id="IPR010621">
    <property type="entry name" value="DUF1214"/>
</dbReference>
<evidence type="ECO:0000259" key="1">
    <source>
        <dbReference type="Pfam" id="PF06742"/>
    </source>
</evidence>
<dbReference type="RefSeq" id="WP_377787772.1">
    <property type="nucleotide sequence ID" value="NZ_JBHLYQ010000011.1"/>
</dbReference>
<feature type="domain" description="DUF1214" evidence="1">
    <location>
        <begin position="275"/>
        <end position="344"/>
    </location>
</feature>
<name>A0ABV6BZX7_9ACTN</name>
<dbReference type="Proteomes" id="UP001589788">
    <property type="component" value="Unassembled WGS sequence"/>
</dbReference>
<reference evidence="2 3" key="1">
    <citation type="submission" date="2024-09" db="EMBL/GenBank/DDBJ databases">
        <authorList>
            <person name="Sun Q."/>
            <person name="Mori K."/>
        </authorList>
    </citation>
    <scope>NUCLEOTIDE SEQUENCE [LARGE SCALE GENOMIC DNA]</scope>
    <source>
        <strain evidence="2 3">JCM 15389</strain>
    </source>
</reference>